<dbReference type="Pfam" id="PF06776">
    <property type="entry name" value="IalB"/>
    <property type="match status" value="1"/>
</dbReference>
<protein>
    <submittedName>
        <fullName evidence="4">Invasion associated locus B family protein</fullName>
    </submittedName>
    <submittedName>
        <fullName evidence="3">Invasion protein IalB</fullName>
    </submittedName>
</protein>
<dbReference type="RefSeq" id="WP_106163655.1">
    <property type="nucleotide sequence ID" value="NZ_CP136704.1"/>
</dbReference>
<name>A0A2T1AHD5_TRISK</name>
<dbReference type="Proteomes" id="UP001302666">
    <property type="component" value="Chromosome"/>
</dbReference>
<dbReference type="EMBL" id="PVUF01000005">
    <property type="protein sequence ID" value="PRZ47966.1"/>
    <property type="molecule type" value="Genomic_DNA"/>
</dbReference>
<evidence type="ECO:0000313" key="5">
    <source>
        <dbReference type="Proteomes" id="UP000237718"/>
    </source>
</evidence>
<evidence type="ECO:0000313" key="3">
    <source>
        <dbReference type="EMBL" id="PRZ47966.1"/>
    </source>
</evidence>
<dbReference type="InterPro" id="IPR010642">
    <property type="entry name" value="Invasion_prot_B"/>
</dbReference>
<keyword evidence="6" id="KW-1185">Reference proteome</keyword>
<feature type="region of interest" description="Disordered" evidence="1">
    <location>
        <begin position="22"/>
        <end position="52"/>
    </location>
</feature>
<accession>A0A2T1AHD5</accession>
<dbReference type="OrthoDB" id="9797912at2"/>
<dbReference type="InterPro" id="IPR038696">
    <property type="entry name" value="IalB_sf"/>
</dbReference>
<evidence type="ECO:0000313" key="4">
    <source>
        <dbReference type="EMBL" id="WOI34243.1"/>
    </source>
</evidence>
<evidence type="ECO:0000313" key="6">
    <source>
        <dbReference type="Proteomes" id="UP001302666"/>
    </source>
</evidence>
<dbReference type="AlphaFoldDB" id="A0A2T1AHD5"/>
<sequence length="215" mass="22262">MLKSLSSVSLALLLAASPLVAQETTDQDTTDQTAETAEQDAEAPAPNADQLLDLGTPADAALRVGQRYSKEKFGDWDLACVNTQSDEDPCSLLQVLVDEEGGPVAEVSLFRIDTSGGGQAVAGATVIAPLETLLPAGLTVSVDGAPGKRYNFSFCNKAGCVAQIGLTEADINAFKQGSEAVFSLRPAPSPETTVSVPMSLKGFTAGFNAVDVVKQ</sequence>
<dbReference type="Gene3D" id="2.60.40.1880">
    <property type="entry name" value="Invasion associated locus B (IalB) protein"/>
    <property type="match status" value="1"/>
</dbReference>
<reference evidence="3 5" key="1">
    <citation type="submission" date="2018-03" db="EMBL/GenBank/DDBJ databases">
        <title>Genomic Encyclopedia of Archaeal and Bacterial Type Strains, Phase II (KMG-II): from individual species to whole genera.</title>
        <authorList>
            <person name="Goeker M."/>
        </authorList>
    </citation>
    <scope>NUCLEOTIDE SEQUENCE [LARGE SCALE GENOMIC DNA]</scope>
    <source>
        <strain evidence="3 5">DSM 25328</strain>
    </source>
</reference>
<evidence type="ECO:0000256" key="1">
    <source>
        <dbReference type="SAM" id="MobiDB-lite"/>
    </source>
</evidence>
<reference evidence="4 6" key="2">
    <citation type="submission" date="2023-10" db="EMBL/GenBank/DDBJ databases">
        <title>Eight complete genome sequences of bacteria isolated from laboratory stock of Giant Kelp gametophytes.</title>
        <authorList>
            <person name="Tolentino B."/>
            <person name="Nuzhdin S."/>
        </authorList>
    </citation>
    <scope>NUCLEOTIDE SEQUENCE [LARGE SCALE GENOMIC DNA]</scope>
    <source>
        <strain evidence="4 6">LC.270.F.C4</strain>
    </source>
</reference>
<dbReference type="Proteomes" id="UP000237718">
    <property type="component" value="Unassembled WGS sequence"/>
</dbReference>
<keyword evidence="2" id="KW-0732">Signal</keyword>
<proteinExistence type="predicted"/>
<feature type="chain" id="PRO_5015690694" evidence="2">
    <location>
        <begin position="22"/>
        <end position="215"/>
    </location>
</feature>
<gene>
    <name evidence="3" type="ORF">CLV89_105191</name>
    <name evidence="4" type="ORF">R1T40_05805</name>
</gene>
<feature type="signal peptide" evidence="2">
    <location>
        <begin position="1"/>
        <end position="21"/>
    </location>
</feature>
<evidence type="ECO:0000256" key="2">
    <source>
        <dbReference type="SAM" id="SignalP"/>
    </source>
</evidence>
<organism evidence="3 5">
    <name type="scientific">Tritonibacter scottomollicae</name>
    <name type="common">Epibacterium scottomollicae</name>
    <dbReference type="NCBI Taxonomy" id="483013"/>
    <lineage>
        <taxon>Bacteria</taxon>
        <taxon>Pseudomonadati</taxon>
        <taxon>Pseudomonadota</taxon>
        <taxon>Alphaproteobacteria</taxon>
        <taxon>Rhodobacterales</taxon>
        <taxon>Paracoccaceae</taxon>
        <taxon>Tritonibacter</taxon>
    </lineage>
</organism>
<dbReference type="EMBL" id="CP136704">
    <property type="protein sequence ID" value="WOI34243.1"/>
    <property type="molecule type" value="Genomic_DNA"/>
</dbReference>